<organism evidence="2 3">
    <name type="scientific">Myroides profundi</name>
    <dbReference type="NCBI Taxonomy" id="480520"/>
    <lineage>
        <taxon>Bacteria</taxon>
        <taxon>Pseudomonadati</taxon>
        <taxon>Bacteroidota</taxon>
        <taxon>Flavobacteriia</taxon>
        <taxon>Flavobacteriales</taxon>
        <taxon>Flavobacteriaceae</taxon>
        <taxon>Myroides</taxon>
    </lineage>
</organism>
<protein>
    <submittedName>
        <fullName evidence="2">Uncharacterized protein</fullName>
    </submittedName>
</protein>
<feature type="region of interest" description="Disordered" evidence="1">
    <location>
        <begin position="75"/>
        <end position="119"/>
    </location>
</feature>
<proteinExistence type="predicted"/>
<comment type="caution">
    <text evidence="2">The sequence shown here is derived from an EMBL/GenBank/DDBJ whole genome shotgun (WGS) entry which is preliminary data.</text>
</comment>
<gene>
    <name evidence="2" type="ORF">SAMN04488089_108128</name>
</gene>
<dbReference type="KEGG" id="mpw:MPR_0620"/>
<dbReference type="AlphaFoldDB" id="A0AAJ4W4S6"/>
<name>A0AAJ4W4S6_MYRPR</name>
<accession>A0AAJ4W4S6</accession>
<feature type="compositionally biased region" description="Basic and acidic residues" evidence="1">
    <location>
        <begin position="75"/>
        <end position="103"/>
    </location>
</feature>
<keyword evidence="3" id="KW-1185">Reference proteome</keyword>
<evidence type="ECO:0000313" key="2">
    <source>
        <dbReference type="EMBL" id="SER02171.1"/>
    </source>
</evidence>
<reference evidence="2 3" key="1">
    <citation type="submission" date="2016-10" db="EMBL/GenBank/DDBJ databases">
        <authorList>
            <person name="Varghese N."/>
            <person name="Submissions S."/>
        </authorList>
    </citation>
    <scope>NUCLEOTIDE SEQUENCE [LARGE SCALE GENOMIC DNA]</scope>
    <source>
        <strain evidence="3">DSM 19823 / KCTC 23066 / CCTCC M 208030 / D25</strain>
    </source>
</reference>
<dbReference type="Proteomes" id="UP000183496">
    <property type="component" value="Unassembled WGS sequence"/>
</dbReference>
<dbReference type="EMBL" id="FOFY01000008">
    <property type="protein sequence ID" value="SER02171.1"/>
    <property type="molecule type" value="Genomic_DNA"/>
</dbReference>
<evidence type="ECO:0000256" key="1">
    <source>
        <dbReference type="SAM" id="MobiDB-lite"/>
    </source>
</evidence>
<sequence length="176" mass="20450">MLCAAALFVATTSMVKAQEIKTSGVKEITTEQTSLESLIDEQKVVEENLKLEEIKLQNEKDAAKRLEQERKIAKEQQKEELRAQKQLEKEHKAELKKQKEIIKSQKRVSKQTLKLQKAEDKYNARNSKYVQKKASGKLTPIEDLKFKKQLLDLQTNIKTHELELKKLTMEFKAINK</sequence>
<evidence type="ECO:0000313" key="3">
    <source>
        <dbReference type="Proteomes" id="UP000183496"/>
    </source>
</evidence>